<dbReference type="Proteomes" id="UP000821865">
    <property type="component" value="Chromosome 4"/>
</dbReference>
<protein>
    <submittedName>
        <fullName evidence="1">Uncharacterized protein</fullName>
    </submittedName>
</protein>
<name>A0ACB8CY03_DERSI</name>
<accession>A0ACB8CY03</accession>
<keyword evidence="2" id="KW-1185">Reference proteome</keyword>
<evidence type="ECO:0000313" key="1">
    <source>
        <dbReference type="EMBL" id="KAH7954013.1"/>
    </source>
</evidence>
<proteinExistence type="predicted"/>
<gene>
    <name evidence="1" type="ORF">HPB49_014949</name>
</gene>
<dbReference type="EMBL" id="CM023473">
    <property type="protein sequence ID" value="KAH7954013.1"/>
    <property type="molecule type" value="Genomic_DNA"/>
</dbReference>
<sequence length="859" mass="100279">MQKLYSISDPRTRDMPVVLNPFFVFPMVAAYLYFVKVAGPRWMKNREPFRIINVIRVYNVIMVVVNCVSLVVLLIPTYLPGGTYSLWCQGIWGRSPDEHLDYYKYAWIFIAWRYADLLDTVFFVLRKKFNQVTHLHVIHHTIVVVNIWFYGRFAPAGQPALGIALNTFVHIVMYAYYFLASFGPRMQKYLWWKRYLTTLQIVQFIIIIAHMSVPLFVECGFPRQAVYIANTQTFLILCLFVNFYVRSYTHYNKSAAQGVKQVSEENGTASAEDAKRRFGRTSMALGLHPKVWLDKLHAISDPRTRDYPVVLNPFFVTLMLVAYLYFVKVAGPRWMKNREPFQITNIIRVYNVAMVLVNIVAIFVILIPTYLPGGTYSLVCQGLTGKSPEHHLKYYKYGWILVAWRYADLLDTVFFVLRKKFNQVTQLHVIHHTIVVINIWFYTRFAPEGQPALGLALNIFVHIIMYMYYFLASFGARMQKYLWWKKYLTTMQIVQFLIIIVHMSIPLFVECGFPRRVVHIANAQTFLILCLFINFYLRSYTRYSNKSTADSVSSASAITSATKTESPHKSITAKMTFTLNPVTLSNRIVRMGDPRTRDYPLVTNPLFVFPLVAFYLYFVKVAGPRWMKDRKPFDVVNLVRAYNLFMVVMSVRFLYLMLPFTYLPGGHYNFWCQGITGYMNDEMRAYYRQGWIFTAVRYADLLDTVFFVLRKKFTHISHLHVIHHTLVTVNVWFYTLFAPEGQPALGLALNVAVHVVMYSYYFLTTFGPKVRKYLWWKKYLTAVQIVQFVIMIIHFSIPLFVDCGFPRHLIIIGNAQTFLVLCLFVNFYVKNYSLNDSTSSTRLTQEQKHNKAAVDGKAE</sequence>
<reference evidence="1" key="1">
    <citation type="submission" date="2020-05" db="EMBL/GenBank/DDBJ databases">
        <title>Large-scale comparative analyses of tick genomes elucidate their genetic diversity and vector capacities.</title>
        <authorList>
            <person name="Jia N."/>
            <person name="Wang J."/>
            <person name="Shi W."/>
            <person name="Du L."/>
            <person name="Sun Y."/>
            <person name="Zhan W."/>
            <person name="Jiang J."/>
            <person name="Wang Q."/>
            <person name="Zhang B."/>
            <person name="Ji P."/>
            <person name="Sakyi L.B."/>
            <person name="Cui X."/>
            <person name="Yuan T."/>
            <person name="Jiang B."/>
            <person name="Yang W."/>
            <person name="Lam T.T.-Y."/>
            <person name="Chang Q."/>
            <person name="Ding S."/>
            <person name="Wang X."/>
            <person name="Zhu J."/>
            <person name="Ruan X."/>
            <person name="Zhao L."/>
            <person name="Wei J."/>
            <person name="Que T."/>
            <person name="Du C."/>
            <person name="Cheng J."/>
            <person name="Dai P."/>
            <person name="Han X."/>
            <person name="Huang E."/>
            <person name="Gao Y."/>
            <person name="Liu J."/>
            <person name="Shao H."/>
            <person name="Ye R."/>
            <person name="Li L."/>
            <person name="Wei W."/>
            <person name="Wang X."/>
            <person name="Wang C."/>
            <person name="Yang T."/>
            <person name="Huo Q."/>
            <person name="Li W."/>
            <person name="Guo W."/>
            <person name="Chen H."/>
            <person name="Zhou L."/>
            <person name="Ni X."/>
            <person name="Tian J."/>
            <person name="Zhou Y."/>
            <person name="Sheng Y."/>
            <person name="Liu T."/>
            <person name="Pan Y."/>
            <person name="Xia L."/>
            <person name="Li J."/>
            <person name="Zhao F."/>
            <person name="Cao W."/>
        </authorList>
    </citation>
    <scope>NUCLEOTIDE SEQUENCE</scope>
    <source>
        <strain evidence="1">Dsil-2018</strain>
    </source>
</reference>
<evidence type="ECO:0000313" key="2">
    <source>
        <dbReference type="Proteomes" id="UP000821865"/>
    </source>
</evidence>
<organism evidence="1 2">
    <name type="scientific">Dermacentor silvarum</name>
    <name type="common">Tick</name>
    <dbReference type="NCBI Taxonomy" id="543639"/>
    <lineage>
        <taxon>Eukaryota</taxon>
        <taxon>Metazoa</taxon>
        <taxon>Ecdysozoa</taxon>
        <taxon>Arthropoda</taxon>
        <taxon>Chelicerata</taxon>
        <taxon>Arachnida</taxon>
        <taxon>Acari</taxon>
        <taxon>Parasitiformes</taxon>
        <taxon>Ixodida</taxon>
        <taxon>Ixodoidea</taxon>
        <taxon>Ixodidae</taxon>
        <taxon>Rhipicephalinae</taxon>
        <taxon>Dermacentor</taxon>
    </lineage>
</organism>
<comment type="caution">
    <text evidence="1">The sequence shown here is derived from an EMBL/GenBank/DDBJ whole genome shotgun (WGS) entry which is preliminary data.</text>
</comment>